<evidence type="ECO:0000256" key="2">
    <source>
        <dbReference type="RuleBase" id="RU004328"/>
    </source>
</evidence>
<reference evidence="4 5" key="1">
    <citation type="submission" date="2019-08" db="EMBL/GenBank/DDBJ databases">
        <title>Complete genome sequence of Kushneria sp. YCWA18, a halophilic phosphate-solubilizing bacterium isolated from Daqiao saltern in China.</title>
        <authorList>
            <person name="Du G.-X."/>
            <person name="Qu L.-Y."/>
        </authorList>
    </citation>
    <scope>NUCLEOTIDE SEQUENCE [LARGE SCALE GENOMIC DNA]</scope>
    <source>
        <strain evidence="4 5">YCWA18</strain>
    </source>
</reference>
<feature type="chain" id="PRO_5023115603" evidence="3">
    <location>
        <begin position="27"/>
        <end position="262"/>
    </location>
</feature>
<proteinExistence type="inferred from homology"/>
<dbReference type="InterPro" id="IPR036430">
    <property type="entry name" value="RNase_T2-like_sf"/>
</dbReference>
<dbReference type="EMBL" id="CP043420">
    <property type="protein sequence ID" value="QEL12381.1"/>
    <property type="molecule type" value="Genomic_DNA"/>
</dbReference>
<dbReference type="PANTHER" id="PTHR11240:SF22">
    <property type="entry name" value="RIBONUCLEASE T2"/>
    <property type="match status" value="1"/>
</dbReference>
<dbReference type="InterPro" id="IPR001568">
    <property type="entry name" value="RNase_T2-like"/>
</dbReference>
<dbReference type="AlphaFoldDB" id="A0A5C1A1X4"/>
<dbReference type="PANTHER" id="PTHR11240">
    <property type="entry name" value="RIBONUCLEASE T2"/>
    <property type="match status" value="1"/>
</dbReference>
<keyword evidence="5" id="KW-1185">Reference proteome</keyword>
<dbReference type="OrthoDB" id="4720638at2"/>
<dbReference type="KEGG" id="kuy:FY550_15370"/>
<dbReference type="Proteomes" id="UP000322553">
    <property type="component" value="Chromosome"/>
</dbReference>
<dbReference type="GO" id="GO:0003723">
    <property type="term" value="F:RNA binding"/>
    <property type="evidence" value="ECO:0007669"/>
    <property type="project" value="InterPro"/>
</dbReference>
<feature type="signal peptide" evidence="3">
    <location>
        <begin position="1"/>
        <end position="26"/>
    </location>
</feature>
<dbReference type="SUPFAM" id="SSF55895">
    <property type="entry name" value="Ribonuclease Rh-like"/>
    <property type="match status" value="1"/>
</dbReference>
<comment type="similarity">
    <text evidence="1 2">Belongs to the RNase T2 family.</text>
</comment>
<dbReference type="Pfam" id="PF00445">
    <property type="entry name" value="Ribonuclease_T2"/>
    <property type="match status" value="1"/>
</dbReference>
<name>A0A5C1A1X4_9GAMM</name>
<sequence>MRMASGVWRFIGVVLAALLAMKAATAQPPLTPVRFADFDHYTLALSWHPGFCQTEGRGRSECGAARPGAQLVLHGLWPSLPDQLQHQGVTQSEWWQTGCYHFSGEPQGGFCRLTPLVLDDTLQNQLDQAMPGTASCLERHEYTKHAVCFGVSAQTYFDTALRLYRQFNDSDWSDFVRLRAGTMVARETLLERFRATFHVKNSRALRLTCERRDNVAWLTGIAVGIHRQALEDFPQPHSLAPLEPGNCPGRLLITDASRRGLK</sequence>
<dbReference type="GO" id="GO:0033897">
    <property type="term" value="F:ribonuclease T2 activity"/>
    <property type="evidence" value="ECO:0007669"/>
    <property type="project" value="InterPro"/>
</dbReference>
<evidence type="ECO:0000313" key="5">
    <source>
        <dbReference type="Proteomes" id="UP000322553"/>
    </source>
</evidence>
<evidence type="ECO:0000256" key="3">
    <source>
        <dbReference type="SAM" id="SignalP"/>
    </source>
</evidence>
<evidence type="ECO:0000313" key="4">
    <source>
        <dbReference type="EMBL" id="QEL12381.1"/>
    </source>
</evidence>
<organism evidence="4 5">
    <name type="scientific">Kushneria phosphatilytica</name>
    <dbReference type="NCBI Taxonomy" id="657387"/>
    <lineage>
        <taxon>Bacteria</taxon>
        <taxon>Pseudomonadati</taxon>
        <taxon>Pseudomonadota</taxon>
        <taxon>Gammaproteobacteria</taxon>
        <taxon>Oceanospirillales</taxon>
        <taxon>Halomonadaceae</taxon>
        <taxon>Kushneria</taxon>
    </lineage>
</organism>
<dbReference type="RefSeq" id="WP_084388182.1">
    <property type="nucleotide sequence ID" value="NZ_CP043420.1"/>
</dbReference>
<dbReference type="PROSITE" id="PS00530">
    <property type="entry name" value="RNASE_T2_1"/>
    <property type="match status" value="1"/>
</dbReference>
<keyword evidence="3" id="KW-0732">Signal</keyword>
<dbReference type="PROSITE" id="PS00531">
    <property type="entry name" value="RNASE_T2_2"/>
    <property type="match status" value="1"/>
</dbReference>
<accession>A0A5C1A1X4</accession>
<dbReference type="GO" id="GO:0006401">
    <property type="term" value="P:RNA catabolic process"/>
    <property type="evidence" value="ECO:0007669"/>
    <property type="project" value="TreeGrafter"/>
</dbReference>
<protein>
    <submittedName>
        <fullName evidence="4">Ribonuclease I</fullName>
    </submittedName>
</protein>
<gene>
    <name evidence="4" type="ORF">FY550_15370</name>
</gene>
<dbReference type="Gene3D" id="3.90.730.10">
    <property type="entry name" value="Ribonuclease T2-like"/>
    <property type="match status" value="1"/>
</dbReference>
<dbReference type="InterPro" id="IPR018188">
    <property type="entry name" value="RNase_T2_His_AS_1"/>
</dbReference>
<evidence type="ECO:0000256" key="1">
    <source>
        <dbReference type="ARBA" id="ARBA00007469"/>
    </source>
</evidence>
<dbReference type="InterPro" id="IPR033130">
    <property type="entry name" value="RNase_T2_His_AS_2"/>
</dbReference>